<name>A0A6L8MK45_9BURK</name>
<dbReference type="PANTHER" id="PTHR30015:SF7">
    <property type="entry name" value="TYPE IV METHYL-DIRECTED RESTRICTION ENZYME ECOKMRR"/>
    <property type="match status" value="1"/>
</dbReference>
<dbReference type="Proteomes" id="UP000474565">
    <property type="component" value="Unassembled WGS sequence"/>
</dbReference>
<dbReference type="GO" id="GO:0015666">
    <property type="term" value="F:restriction endodeoxyribonuclease activity"/>
    <property type="evidence" value="ECO:0007669"/>
    <property type="project" value="TreeGrafter"/>
</dbReference>
<protein>
    <submittedName>
        <fullName evidence="2">Restriction endonuclease</fullName>
    </submittedName>
</protein>
<evidence type="ECO:0000313" key="3">
    <source>
        <dbReference type="Proteomes" id="UP000474565"/>
    </source>
</evidence>
<keyword evidence="2" id="KW-0255">Endonuclease</keyword>
<sequence>MIELSESAMRKLALGEDLTDAEVTALFESDYVKEGSPYPEFLSAGTPLYEAPGSLSLIQLVDVEREMFAYLARHPEQMRLITPRRFEELVAAIFRNNGFEVTLTPETRDGGIDIFAVQKNVFGGDLLHLIECKRYAANNKVGIGVVQRMAGVVDQHRANRGIIVTTSSFTDAAEDVRRTMPHKLAFGPYIDLSQWVVEIHQRNQAKKSNT</sequence>
<keyword evidence="2" id="KW-0540">Nuclease</keyword>
<evidence type="ECO:0000259" key="1">
    <source>
        <dbReference type="Pfam" id="PF04471"/>
    </source>
</evidence>
<comment type="caution">
    <text evidence="2">The sequence shown here is derived from an EMBL/GenBank/DDBJ whole genome shotgun (WGS) entry which is preliminary data.</text>
</comment>
<dbReference type="InterPro" id="IPR011335">
    <property type="entry name" value="Restrct_endonuc-II-like"/>
</dbReference>
<dbReference type="RefSeq" id="WP_161018129.1">
    <property type="nucleotide sequence ID" value="NZ_WWCP01000001.1"/>
</dbReference>
<dbReference type="InterPro" id="IPR011856">
    <property type="entry name" value="tRNA_endonuc-like_dom_sf"/>
</dbReference>
<dbReference type="AlphaFoldDB" id="A0A6L8MK45"/>
<organism evidence="2 3">
    <name type="scientific">Duganella lactea</name>
    <dbReference type="NCBI Taxonomy" id="2692173"/>
    <lineage>
        <taxon>Bacteria</taxon>
        <taxon>Pseudomonadati</taxon>
        <taxon>Pseudomonadota</taxon>
        <taxon>Betaproteobacteria</taxon>
        <taxon>Burkholderiales</taxon>
        <taxon>Oxalobacteraceae</taxon>
        <taxon>Telluria group</taxon>
        <taxon>Duganella</taxon>
    </lineage>
</organism>
<dbReference type="InterPro" id="IPR007560">
    <property type="entry name" value="Restrct_endonuc_IV_Mrr"/>
</dbReference>
<accession>A0A6L8MK45</accession>
<keyword evidence="2" id="KW-0378">Hydrolase</keyword>
<dbReference type="GO" id="GO:0003677">
    <property type="term" value="F:DNA binding"/>
    <property type="evidence" value="ECO:0007669"/>
    <property type="project" value="InterPro"/>
</dbReference>
<proteinExistence type="predicted"/>
<dbReference type="Pfam" id="PF04471">
    <property type="entry name" value="Mrr_cat"/>
    <property type="match status" value="1"/>
</dbReference>
<feature type="domain" description="Restriction endonuclease type IV Mrr" evidence="1">
    <location>
        <begin position="81"/>
        <end position="178"/>
    </location>
</feature>
<dbReference type="PANTHER" id="PTHR30015">
    <property type="entry name" value="MRR RESTRICTION SYSTEM PROTEIN"/>
    <property type="match status" value="1"/>
</dbReference>
<dbReference type="SUPFAM" id="SSF52980">
    <property type="entry name" value="Restriction endonuclease-like"/>
    <property type="match status" value="1"/>
</dbReference>
<dbReference type="EMBL" id="WWCP01000001">
    <property type="protein sequence ID" value="MYM80785.1"/>
    <property type="molecule type" value="Genomic_DNA"/>
</dbReference>
<dbReference type="GO" id="GO:0009307">
    <property type="term" value="P:DNA restriction-modification system"/>
    <property type="evidence" value="ECO:0007669"/>
    <property type="project" value="InterPro"/>
</dbReference>
<evidence type="ECO:0000313" key="2">
    <source>
        <dbReference type="EMBL" id="MYM80785.1"/>
    </source>
</evidence>
<dbReference type="Gene3D" id="3.40.1350.10">
    <property type="match status" value="1"/>
</dbReference>
<reference evidence="2 3" key="1">
    <citation type="submission" date="2019-12" db="EMBL/GenBank/DDBJ databases">
        <title>Novel species isolated from a subtropical stream in China.</title>
        <authorList>
            <person name="Lu H."/>
        </authorList>
    </citation>
    <scope>NUCLEOTIDE SEQUENCE [LARGE SCALE GENOMIC DNA]</scope>
    <source>
        <strain evidence="2 3">FT50W</strain>
    </source>
</reference>
<gene>
    <name evidence="2" type="ORF">GTP44_02265</name>
</gene>
<dbReference type="InterPro" id="IPR052906">
    <property type="entry name" value="Type_IV_Methyl-Rstrct_Enzyme"/>
</dbReference>